<accession>A0A814ET93</accession>
<name>A0A814ET93_9BILA</name>
<comment type="caution">
    <text evidence="1">The sequence shown here is derived from an EMBL/GenBank/DDBJ whole genome shotgun (WGS) entry which is preliminary data.</text>
</comment>
<dbReference type="EMBL" id="CAJOBB010000749">
    <property type="protein sequence ID" value="CAF3743457.1"/>
    <property type="molecule type" value="Genomic_DNA"/>
</dbReference>
<sequence>MAQNTNAANCIELAENLCLVLNRDADSQRVQRTIDQLVNSTRILSLEDASAVLRLIFYPYGSRTLTYKNQRLAIKMVKLMEWWLGAKPESGKIDPLMNLICEQQVLMVEKPPNNKIHLR</sequence>
<evidence type="ECO:0000313" key="2">
    <source>
        <dbReference type="EMBL" id="CAF3743457.1"/>
    </source>
</evidence>
<gene>
    <name evidence="1" type="ORF">IZO911_LOCUS16185</name>
    <name evidence="2" type="ORF">KXQ929_LOCUS13803</name>
</gene>
<dbReference type="EMBL" id="CAJNOE010000144">
    <property type="protein sequence ID" value="CAF0973722.1"/>
    <property type="molecule type" value="Genomic_DNA"/>
</dbReference>
<organism evidence="1 3">
    <name type="scientific">Adineta steineri</name>
    <dbReference type="NCBI Taxonomy" id="433720"/>
    <lineage>
        <taxon>Eukaryota</taxon>
        <taxon>Metazoa</taxon>
        <taxon>Spiralia</taxon>
        <taxon>Gnathifera</taxon>
        <taxon>Rotifera</taxon>
        <taxon>Eurotatoria</taxon>
        <taxon>Bdelloidea</taxon>
        <taxon>Adinetida</taxon>
        <taxon>Adinetidae</taxon>
        <taxon>Adineta</taxon>
    </lineage>
</organism>
<dbReference type="Proteomes" id="UP000663868">
    <property type="component" value="Unassembled WGS sequence"/>
</dbReference>
<dbReference type="AlphaFoldDB" id="A0A814ET93"/>
<evidence type="ECO:0000313" key="3">
    <source>
        <dbReference type="Proteomes" id="UP000663860"/>
    </source>
</evidence>
<reference evidence="1" key="1">
    <citation type="submission" date="2021-02" db="EMBL/GenBank/DDBJ databases">
        <authorList>
            <person name="Nowell W R."/>
        </authorList>
    </citation>
    <scope>NUCLEOTIDE SEQUENCE</scope>
</reference>
<protein>
    <submittedName>
        <fullName evidence="1">Uncharacterized protein</fullName>
    </submittedName>
</protein>
<evidence type="ECO:0000313" key="1">
    <source>
        <dbReference type="EMBL" id="CAF0973722.1"/>
    </source>
</evidence>
<dbReference type="Proteomes" id="UP000663860">
    <property type="component" value="Unassembled WGS sequence"/>
</dbReference>
<proteinExistence type="predicted"/>